<proteinExistence type="predicted"/>
<dbReference type="CDD" id="cd22997">
    <property type="entry name" value="GT_LH"/>
    <property type="match status" value="1"/>
</dbReference>
<sequence>MKRVSVERPIDNASSVVASTYLYLNAEEKEAWNKTNTAEAVATSRLHYLVPASRGNIELCYNLVSSAVNRYPVPALLGWNGTAEFDAAGTHLAKLRVLKRYLHSLPPEEDDDLVLFVDGFDVIQQLPPDVVIERYFDIARKADAQLAKRLGMTVEEAHRRNLRQAIFWGPDNYCFPMDPRAPRCWAVPASTLPSRPFGPGSERRGTVFDYPRWLNSGTFMGPVGHVRRLIDVAMNEIAATYDARYQFRESDQYYIANIFGRQEYWRSKLAANGGYVGGGPEDRVIPEKSETEDTELHAALEYESALFQTKAGYESFFGYLQFNQSRRAASMNMDMFGLGQDFRPYLIEMPSNVWTALTKLYDSIPEAHPGTAASDWIRTVNLGVNFVTNHIYGILHCTGSKNTLAAEYSSMWWRPFARSLLKAAVKSSQAGDLISPGPIDGRMWAAKTYLPDSKTLPDEYGGAMVPGVDGASFISWRDLCGPYEDTLLGGEGNLANRGSRER</sequence>
<gene>
    <name evidence="1" type="ORF">DCS_06560</name>
</gene>
<dbReference type="PANTHER" id="PTHR36587">
    <property type="entry name" value="EXPRESSION SITE-ASSOCIATED GENE 3 (ESAG3)-LIKE PROTEIN"/>
    <property type="match status" value="1"/>
</dbReference>
<dbReference type="AlphaFoldDB" id="A0A151GBX3"/>
<accession>A0A151GBX3</accession>
<dbReference type="Proteomes" id="UP000076580">
    <property type="component" value="Chromosome 03"/>
</dbReference>
<dbReference type="GeneID" id="63719203"/>
<dbReference type="InParanoid" id="A0A151GBX3"/>
<keyword evidence="2" id="KW-1185">Reference proteome</keyword>
<protein>
    <submittedName>
        <fullName evidence="1">Uncharacterized protein</fullName>
    </submittedName>
</protein>
<organism evidence="1 2">
    <name type="scientific">Drechmeria coniospora</name>
    <name type="common">Nematophagous fungus</name>
    <name type="synonym">Meria coniospora</name>
    <dbReference type="NCBI Taxonomy" id="98403"/>
    <lineage>
        <taxon>Eukaryota</taxon>
        <taxon>Fungi</taxon>
        <taxon>Dikarya</taxon>
        <taxon>Ascomycota</taxon>
        <taxon>Pezizomycotina</taxon>
        <taxon>Sordariomycetes</taxon>
        <taxon>Hypocreomycetidae</taxon>
        <taxon>Hypocreales</taxon>
        <taxon>Ophiocordycipitaceae</taxon>
        <taxon>Drechmeria</taxon>
    </lineage>
</organism>
<dbReference type="EMBL" id="LAYC01000003">
    <property type="protein sequence ID" value="KYK54600.1"/>
    <property type="molecule type" value="Genomic_DNA"/>
</dbReference>
<comment type="caution">
    <text evidence="1">The sequence shown here is derived from an EMBL/GenBank/DDBJ whole genome shotgun (WGS) entry which is preliminary data.</text>
</comment>
<name>A0A151GBX3_DRECN</name>
<dbReference type="PANTHER" id="PTHR36587:SF2">
    <property type="entry name" value="EXPRESSION SITE-ASSOCIATED GENE 3 (ESAG3)-LIKE PROTEIN"/>
    <property type="match status" value="1"/>
</dbReference>
<reference evidence="1 2" key="1">
    <citation type="journal article" date="2016" name="Sci. Rep.">
        <title>Insights into Adaptations to a Near-Obligate Nematode Endoparasitic Lifestyle from the Finished Genome of Drechmeria coniospora.</title>
        <authorList>
            <person name="Zhang L."/>
            <person name="Zhou Z."/>
            <person name="Guo Q."/>
            <person name="Fokkens L."/>
            <person name="Miskei M."/>
            <person name="Pocsi I."/>
            <person name="Zhang W."/>
            <person name="Chen M."/>
            <person name="Wang L."/>
            <person name="Sun Y."/>
            <person name="Donzelli B.G."/>
            <person name="Gibson D.M."/>
            <person name="Nelson D.R."/>
            <person name="Luo J.G."/>
            <person name="Rep M."/>
            <person name="Liu H."/>
            <person name="Yang S."/>
            <person name="Wang J."/>
            <person name="Krasnoff S.B."/>
            <person name="Xu Y."/>
            <person name="Molnar I."/>
            <person name="Lin M."/>
        </authorList>
    </citation>
    <scope>NUCLEOTIDE SEQUENCE [LARGE SCALE GENOMIC DNA]</scope>
    <source>
        <strain evidence="1 2">ARSEF 6962</strain>
    </source>
</reference>
<evidence type="ECO:0000313" key="2">
    <source>
        <dbReference type="Proteomes" id="UP000076580"/>
    </source>
</evidence>
<evidence type="ECO:0000313" key="1">
    <source>
        <dbReference type="EMBL" id="KYK54600.1"/>
    </source>
</evidence>
<dbReference type="STRING" id="98403.A0A151GBX3"/>
<dbReference type="RefSeq" id="XP_040653952.1">
    <property type="nucleotide sequence ID" value="XM_040803848.1"/>
</dbReference>